<dbReference type="InterPro" id="IPR000182">
    <property type="entry name" value="GNAT_dom"/>
</dbReference>
<dbReference type="PROSITE" id="PS51186">
    <property type="entry name" value="GNAT"/>
    <property type="match status" value="1"/>
</dbReference>
<organism evidence="2 3">
    <name type="scientific">Aquitalea palustris</name>
    <dbReference type="NCBI Taxonomy" id="2480983"/>
    <lineage>
        <taxon>Bacteria</taxon>
        <taxon>Pseudomonadati</taxon>
        <taxon>Pseudomonadota</taxon>
        <taxon>Betaproteobacteria</taxon>
        <taxon>Neisseriales</taxon>
        <taxon>Chromobacteriaceae</taxon>
        <taxon>Aquitalea</taxon>
    </lineage>
</organism>
<keyword evidence="3" id="KW-1185">Reference proteome</keyword>
<keyword evidence="2" id="KW-0808">Transferase</keyword>
<evidence type="ECO:0000259" key="1">
    <source>
        <dbReference type="PROSITE" id="PS51186"/>
    </source>
</evidence>
<dbReference type="RefSeq" id="WP_103523978.1">
    <property type="nucleotide sequence ID" value="NZ_JAIZDC010000007.1"/>
</dbReference>
<feature type="domain" description="N-acetyltransferase" evidence="1">
    <location>
        <begin position="1"/>
        <end position="147"/>
    </location>
</feature>
<dbReference type="Pfam" id="PF13673">
    <property type="entry name" value="Acetyltransf_10"/>
    <property type="match status" value="1"/>
</dbReference>
<gene>
    <name evidence="2" type="ORF">EAY64_06560</name>
</gene>
<dbReference type="SUPFAM" id="SSF55729">
    <property type="entry name" value="Acyl-CoA N-acyltransferases (Nat)"/>
    <property type="match status" value="1"/>
</dbReference>
<protein>
    <submittedName>
        <fullName evidence="2">GNAT family N-acetyltransferase</fullName>
    </submittedName>
</protein>
<sequence>MENFTLQPEHLPDCHALLADCVANLPDDCYSLPARLAWAGIWDEDSRVNWEARLAGAWSVGIRDGGHLLAFAWLTQAGELDMLYVAPWAQRRGLAWQMIHDLEHAAAAAGVTALHAWASHAARPLLERAGYVLLRPNCALRDGVPLENWLMAKGGWQEPAVARSEA</sequence>
<accession>A0A454JKE9</accession>
<reference evidence="2 3" key="1">
    <citation type="submission" date="2018-10" db="EMBL/GenBank/DDBJ databases">
        <title>Draft genome sequence of Aquitalea MWU14-2217 isolated from a wild cranberry bog in Provincetown, Massachusetts.</title>
        <authorList>
            <person name="Ebadzadsahrai G."/>
            <person name="Soby S."/>
        </authorList>
    </citation>
    <scope>NUCLEOTIDE SEQUENCE [LARGE SCALE GENOMIC DNA]</scope>
    <source>
        <strain evidence="2 3">MWU14-2217</strain>
    </source>
</reference>
<evidence type="ECO:0000313" key="2">
    <source>
        <dbReference type="EMBL" id="RMC99769.1"/>
    </source>
</evidence>
<dbReference type="CDD" id="cd04301">
    <property type="entry name" value="NAT_SF"/>
    <property type="match status" value="1"/>
</dbReference>
<dbReference type="Proteomes" id="UP000274139">
    <property type="component" value="Unassembled WGS sequence"/>
</dbReference>
<dbReference type="Gene3D" id="3.40.630.30">
    <property type="match status" value="1"/>
</dbReference>
<evidence type="ECO:0000313" key="3">
    <source>
        <dbReference type="Proteomes" id="UP000274139"/>
    </source>
</evidence>
<dbReference type="EMBL" id="RFAR01000022">
    <property type="protein sequence ID" value="RMC99769.1"/>
    <property type="molecule type" value="Genomic_DNA"/>
</dbReference>
<dbReference type="InterPro" id="IPR016181">
    <property type="entry name" value="Acyl_CoA_acyltransferase"/>
</dbReference>
<name>A0A454JKE9_9NEIS</name>
<dbReference type="GO" id="GO:0016747">
    <property type="term" value="F:acyltransferase activity, transferring groups other than amino-acyl groups"/>
    <property type="evidence" value="ECO:0007669"/>
    <property type="project" value="InterPro"/>
</dbReference>
<comment type="caution">
    <text evidence="2">The sequence shown here is derived from an EMBL/GenBank/DDBJ whole genome shotgun (WGS) entry which is preliminary data.</text>
</comment>
<dbReference type="AlphaFoldDB" id="A0A454JKE9"/>
<proteinExistence type="predicted"/>
<dbReference type="OrthoDB" id="5355033at2"/>